<dbReference type="InterPro" id="IPR016164">
    <property type="entry name" value="FAD-linked_Oxase-like_C"/>
</dbReference>
<name>A0AA38ZYI5_VITRO</name>
<evidence type="ECO:0000256" key="1">
    <source>
        <dbReference type="ARBA" id="ARBA00001974"/>
    </source>
</evidence>
<dbReference type="EMBL" id="JARBHA010000007">
    <property type="protein sequence ID" value="KAJ9697167.1"/>
    <property type="molecule type" value="Genomic_DNA"/>
</dbReference>
<keyword evidence="6" id="KW-1133">Transmembrane helix</keyword>
<dbReference type="InterPro" id="IPR036318">
    <property type="entry name" value="FAD-bd_PCMH-like_sf"/>
</dbReference>
<gene>
    <name evidence="8" type="ORF">PVL29_009092</name>
</gene>
<dbReference type="Proteomes" id="UP001168098">
    <property type="component" value="Unassembled WGS sequence"/>
</dbReference>
<feature type="domain" description="Cytokinin dehydrogenase 1 FAD/cytokinin binding" evidence="7">
    <location>
        <begin position="285"/>
        <end position="336"/>
    </location>
</feature>
<keyword evidence="4" id="KW-0274">FAD</keyword>
<sequence>MAKSCPISTSFIIISVFISHFTLSIGLTVGLYPSSIRDFASLVNFSYNCSSPFSIAARGQGHSLRGQAMLNNHSCRGGIRVTMNPILGSYVDVGDGQLWIDVLQATLKHEWLQSPRHPHGPQISNVYEMDVITGIITNPHLFFAVLGGLDQFGIITRARIALELGPKRVKWTHMLYDEFLEFSRDQEHLISINGLDYLEGSLFDHAKYISSLISKNDIIYYLEVVKYYDELTSHMDDEELLKGLNFLIGFVFTKDVPISRFYKLNFNSGVFKDIIPKMNQTIGPLLFCDITGIKIKGYLSRYRIMEDWMNHFSQKWKNFEDRKAQFDPKMILSPRQ</sequence>
<dbReference type="GO" id="GO:0009690">
    <property type="term" value="P:cytokinin metabolic process"/>
    <property type="evidence" value="ECO:0007669"/>
    <property type="project" value="InterPro"/>
</dbReference>
<dbReference type="Gene3D" id="3.30.43.10">
    <property type="entry name" value="Uridine Diphospho-n-acetylenolpyruvylglucosamine Reductase, domain 2"/>
    <property type="match status" value="2"/>
</dbReference>
<keyword evidence="5" id="KW-0560">Oxidoreductase</keyword>
<accession>A0AA38ZYI5</accession>
<proteinExistence type="inferred from homology"/>
<evidence type="ECO:0000256" key="6">
    <source>
        <dbReference type="SAM" id="Phobius"/>
    </source>
</evidence>
<evidence type="ECO:0000313" key="9">
    <source>
        <dbReference type="Proteomes" id="UP001168098"/>
    </source>
</evidence>
<feature type="transmembrane region" description="Helical" evidence="6">
    <location>
        <begin position="12"/>
        <end position="32"/>
    </location>
</feature>
<evidence type="ECO:0000256" key="2">
    <source>
        <dbReference type="ARBA" id="ARBA00005466"/>
    </source>
</evidence>
<evidence type="ECO:0000256" key="3">
    <source>
        <dbReference type="ARBA" id="ARBA00022630"/>
    </source>
</evidence>
<feature type="domain" description="Cytokinin dehydrogenase 1 FAD/cytokinin binding" evidence="7">
    <location>
        <begin position="166"/>
        <end position="261"/>
    </location>
</feature>
<keyword evidence="3" id="KW-0285">Flavoprotein</keyword>
<dbReference type="PANTHER" id="PTHR13878:SF127">
    <property type="entry name" value="CYTOKININ DEHYDROGENASE 3"/>
    <property type="match status" value="1"/>
</dbReference>
<dbReference type="AlphaFoldDB" id="A0AA38ZYI5"/>
<dbReference type="InterPro" id="IPR050432">
    <property type="entry name" value="FAD-linked_Oxidoreductases_BP"/>
</dbReference>
<comment type="cofactor">
    <cofactor evidence="1">
        <name>FAD</name>
        <dbReference type="ChEBI" id="CHEBI:57692"/>
    </cofactor>
</comment>
<keyword evidence="9" id="KW-1185">Reference proteome</keyword>
<dbReference type="GO" id="GO:0050660">
    <property type="term" value="F:flavin adenine dinucleotide binding"/>
    <property type="evidence" value="ECO:0007669"/>
    <property type="project" value="InterPro"/>
</dbReference>
<evidence type="ECO:0000313" key="8">
    <source>
        <dbReference type="EMBL" id="KAJ9697167.1"/>
    </source>
</evidence>
<dbReference type="Pfam" id="PF09265">
    <property type="entry name" value="Cytokin-bind"/>
    <property type="match status" value="2"/>
</dbReference>
<comment type="caution">
    <text evidence="8">The sequence shown here is derived from an EMBL/GenBank/DDBJ whole genome shotgun (WGS) entry which is preliminary data.</text>
</comment>
<reference evidence="8 9" key="1">
    <citation type="journal article" date="2023" name="BMC Biotechnol.">
        <title>Vitis rotundifolia cv Carlos genome sequencing.</title>
        <authorList>
            <person name="Huff M."/>
            <person name="Hulse-Kemp A."/>
            <person name="Scheffler B."/>
            <person name="Youngblood R."/>
            <person name="Simpson S."/>
            <person name="Babiker E."/>
            <person name="Staton M."/>
        </authorList>
    </citation>
    <scope>NUCLEOTIDE SEQUENCE [LARGE SCALE GENOMIC DNA]</scope>
    <source>
        <tissue evidence="8">Leaf</tissue>
    </source>
</reference>
<dbReference type="InterPro" id="IPR016167">
    <property type="entry name" value="FAD-bd_PCMH_sub1"/>
</dbReference>
<evidence type="ECO:0000256" key="5">
    <source>
        <dbReference type="ARBA" id="ARBA00023002"/>
    </source>
</evidence>
<dbReference type="Gene3D" id="3.30.465.10">
    <property type="match status" value="1"/>
</dbReference>
<dbReference type="InterPro" id="IPR016170">
    <property type="entry name" value="Cytok_DH_C_sf"/>
</dbReference>
<keyword evidence="6" id="KW-0812">Transmembrane</keyword>
<dbReference type="InterPro" id="IPR016169">
    <property type="entry name" value="FAD-bd_PCMH_sub2"/>
</dbReference>
<dbReference type="GO" id="GO:0019139">
    <property type="term" value="F:cytokinin dehydrogenase activity"/>
    <property type="evidence" value="ECO:0007669"/>
    <property type="project" value="InterPro"/>
</dbReference>
<dbReference type="InterPro" id="IPR015345">
    <property type="entry name" value="Cytokinin_DH_FAD/cytokin-bd"/>
</dbReference>
<dbReference type="SUPFAM" id="SSF56176">
    <property type="entry name" value="FAD-binding/transporter-associated domain-like"/>
    <property type="match status" value="1"/>
</dbReference>
<organism evidence="8 9">
    <name type="scientific">Vitis rotundifolia</name>
    <name type="common">Muscadine grape</name>
    <dbReference type="NCBI Taxonomy" id="103349"/>
    <lineage>
        <taxon>Eukaryota</taxon>
        <taxon>Viridiplantae</taxon>
        <taxon>Streptophyta</taxon>
        <taxon>Embryophyta</taxon>
        <taxon>Tracheophyta</taxon>
        <taxon>Spermatophyta</taxon>
        <taxon>Magnoliopsida</taxon>
        <taxon>eudicotyledons</taxon>
        <taxon>Gunneridae</taxon>
        <taxon>Pentapetalae</taxon>
        <taxon>rosids</taxon>
        <taxon>Vitales</taxon>
        <taxon>Vitaceae</taxon>
        <taxon>Viteae</taxon>
        <taxon>Vitis</taxon>
    </lineage>
</organism>
<dbReference type="SUPFAM" id="SSF55103">
    <property type="entry name" value="FAD-linked oxidases, C-terminal domain"/>
    <property type="match status" value="1"/>
</dbReference>
<evidence type="ECO:0000256" key="4">
    <source>
        <dbReference type="ARBA" id="ARBA00022827"/>
    </source>
</evidence>
<dbReference type="PANTHER" id="PTHR13878">
    <property type="entry name" value="GULONOLACTONE OXIDASE"/>
    <property type="match status" value="1"/>
</dbReference>
<comment type="similarity">
    <text evidence="2">Belongs to the oxygen-dependent FAD-linked oxidoreductase family.</text>
</comment>
<evidence type="ECO:0000259" key="7">
    <source>
        <dbReference type="Pfam" id="PF09265"/>
    </source>
</evidence>
<keyword evidence="6" id="KW-0472">Membrane</keyword>
<dbReference type="Gene3D" id="3.40.462.10">
    <property type="entry name" value="FAD-linked oxidases, C-terminal domain"/>
    <property type="match status" value="1"/>
</dbReference>
<protein>
    <recommendedName>
        <fullName evidence="7">Cytokinin dehydrogenase 1 FAD/cytokinin binding domain-containing protein</fullName>
    </recommendedName>
</protein>